<feature type="non-terminal residue" evidence="1">
    <location>
        <position position="1"/>
    </location>
</feature>
<proteinExistence type="predicted"/>
<organism evidence="1 2">
    <name type="scientific">Pristionchus fissidentatus</name>
    <dbReference type="NCBI Taxonomy" id="1538716"/>
    <lineage>
        <taxon>Eukaryota</taxon>
        <taxon>Metazoa</taxon>
        <taxon>Ecdysozoa</taxon>
        <taxon>Nematoda</taxon>
        <taxon>Chromadorea</taxon>
        <taxon>Rhabditida</taxon>
        <taxon>Rhabditina</taxon>
        <taxon>Diplogasteromorpha</taxon>
        <taxon>Diplogasteroidea</taxon>
        <taxon>Neodiplogasteridae</taxon>
        <taxon>Pristionchus</taxon>
    </lineage>
</organism>
<dbReference type="AlphaFoldDB" id="A0AAV5X124"/>
<reference evidence="1" key="1">
    <citation type="submission" date="2023-10" db="EMBL/GenBank/DDBJ databases">
        <title>Genome assembly of Pristionchus species.</title>
        <authorList>
            <person name="Yoshida K."/>
            <person name="Sommer R.J."/>
        </authorList>
    </citation>
    <scope>NUCLEOTIDE SEQUENCE</scope>
    <source>
        <strain evidence="1">RS5133</strain>
    </source>
</reference>
<dbReference type="Proteomes" id="UP001432322">
    <property type="component" value="Unassembled WGS sequence"/>
</dbReference>
<evidence type="ECO:0000313" key="2">
    <source>
        <dbReference type="Proteomes" id="UP001432322"/>
    </source>
</evidence>
<sequence>FALFSQFFRLFSLSERASQTALRETSRLCLLNLPERRKVKRHGEDGRLYPVSRTSDFLCLADALVGGEKLADCLLQIESV</sequence>
<dbReference type="EMBL" id="BTSY01000007">
    <property type="protein sequence ID" value="GMT36610.1"/>
    <property type="molecule type" value="Genomic_DNA"/>
</dbReference>
<protein>
    <submittedName>
        <fullName evidence="1">Uncharacterized protein</fullName>
    </submittedName>
</protein>
<comment type="caution">
    <text evidence="1">The sequence shown here is derived from an EMBL/GenBank/DDBJ whole genome shotgun (WGS) entry which is preliminary data.</text>
</comment>
<feature type="non-terminal residue" evidence="1">
    <location>
        <position position="80"/>
    </location>
</feature>
<evidence type="ECO:0000313" key="1">
    <source>
        <dbReference type="EMBL" id="GMT36610.1"/>
    </source>
</evidence>
<accession>A0AAV5X124</accession>
<gene>
    <name evidence="1" type="ORF">PFISCL1PPCAC_27907</name>
</gene>
<name>A0AAV5X124_9BILA</name>
<keyword evidence="2" id="KW-1185">Reference proteome</keyword>